<evidence type="ECO:0000256" key="1">
    <source>
        <dbReference type="SAM" id="Phobius"/>
    </source>
</evidence>
<dbReference type="AlphaFoldDB" id="A0A914V987"/>
<sequence length="240" mass="26451">MNPIILSSLLFAMIVVGSVEAQARKVQYCKHGGLYYGKEELDLSKTQDEACSQVSGGFQCFTKYNEDNKLTFTTCASRTCARDDGEEMRNACRETRDGRVCCCDNDGCVGDGYSSIIFTAREMLDKKKIEKCYKGGVVDSDDELILANATEDICAHDGSQCYTKFNDKNQLTYSTCSTEEVCKYANGAEMRNDCKSSAMGLGKECCCDSAELCTGAAYKHCMPSFFVLIIASTLTLIFFI</sequence>
<organism evidence="3 4">
    <name type="scientific">Plectus sambesii</name>
    <dbReference type="NCBI Taxonomy" id="2011161"/>
    <lineage>
        <taxon>Eukaryota</taxon>
        <taxon>Metazoa</taxon>
        <taxon>Ecdysozoa</taxon>
        <taxon>Nematoda</taxon>
        <taxon>Chromadorea</taxon>
        <taxon>Plectida</taxon>
        <taxon>Plectina</taxon>
        <taxon>Plectoidea</taxon>
        <taxon>Plectidae</taxon>
        <taxon>Plectus</taxon>
    </lineage>
</organism>
<dbReference type="WBParaSite" id="PSAMB.scaffold1686size28737.g14513.t1">
    <property type="protein sequence ID" value="PSAMB.scaffold1686size28737.g14513.t1"/>
    <property type="gene ID" value="PSAMB.scaffold1686size28737.g14513"/>
</dbReference>
<protein>
    <submittedName>
        <fullName evidence="4">Uncharacterized protein</fullName>
    </submittedName>
</protein>
<accession>A0A914V987</accession>
<keyword evidence="3" id="KW-1185">Reference proteome</keyword>
<keyword evidence="1" id="KW-0472">Membrane</keyword>
<keyword evidence="2" id="KW-0732">Signal</keyword>
<evidence type="ECO:0000256" key="2">
    <source>
        <dbReference type="SAM" id="SignalP"/>
    </source>
</evidence>
<reference evidence="4" key="1">
    <citation type="submission" date="2022-11" db="UniProtKB">
        <authorList>
            <consortium name="WormBaseParasite"/>
        </authorList>
    </citation>
    <scope>IDENTIFICATION</scope>
</reference>
<feature type="signal peptide" evidence="2">
    <location>
        <begin position="1"/>
        <end position="21"/>
    </location>
</feature>
<evidence type="ECO:0000313" key="4">
    <source>
        <dbReference type="WBParaSite" id="PSAMB.scaffold1686size28737.g14513.t1"/>
    </source>
</evidence>
<keyword evidence="1" id="KW-1133">Transmembrane helix</keyword>
<keyword evidence="1" id="KW-0812">Transmembrane</keyword>
<feature type="transmembrane region" description="Helical" evidence="1">
    <location>
        <begin position="222"/>
        <end position="239"/>
    </location>
</feature>
<feature type="chain" id="PRO_5037732095" evidence="2">
    <location>
        <begin position="22"/>
        <end position="240"/>
    </location>
</feature>
<evidence type="ECO:0000313" key="3">
    <source>
        <dbReference type="Proteomes" id="UP000887566"/>
    </source>
</evidence>
<dbReference type="Proteomes" id="UP000887566">
    <property type="component" value="Unplaced"/>
</dbReference>
<proteinExistence type="predicted"/>
<name>A0A914V987_9BILA</name>